<evidence type="ECO:0000313" key="2">
    <source>
        <dbReference type="Proteomes" id="UP000828251"/>
    </source>
</evidence>
<proteinExistence type="predicted"/>
<evidence type="ECO:0000313" key="1">
    <source>
        <dbReference type="EMBL" id="KAH1107920.1"/>
    </source>
</evidence>
<dbReference type="EMBL" id="JAIQCV010000004">
    <property type="protein sequence ID" value="KAH1107920.1"/>
    <property type="molecule type" value="Genomic_DNA"/>
</dbReference>
<dbReference type="OrthoDB" id="10384025at2759"/>
<organism evidence="1 2">
    <name type="scientific">Gossypium stocksii</name>
    <dbReference type="NCBI Taxonomy" id="47602"/>
    <lineage>
        <taxon>Eukaryota</taxon>
        <taxon>Viridiplantae</taxon>
        <taxon>Streptophyta</taxon>
        <taxon>Embryophyta</taxon>
        <taxon>Tracheophyta</taxon>
        <taxon>Spermatophyta</taxon>
        <taxon>Magnoliopsida</taxon>
        <taxon>eudicotyledons</taxon>
        <taxon>Gunneridae</taxon>
        <taxon>Pentapetalae</taxon>
        <taxon>rosids</taxon>
        <taxon>malvids</taxon>
        <taxon>Malvales</taxon>
        <taxon>Malvaceae</taxon>
        <taxon>Malvoideae</taxon>
        <taxon>Gossypium</taxon>
    </lineage>
</organism>
<reference evidence="1 2" key="1">
    <citation type="journal article" date="2021" name="Plant Biotechnol. J.">
        <title>Multi-omics assisted identification of the key and species-specific regulatory components of drought-tolerant mechanisms in Gossypium stocksii.</title>
        <authorList>
            <person name="Yu D."/>
            <person name="Ke L."/>
            <person name="Zhang D."/>
            <person name="Wu Y."/>
            <person name="Sun Y."/>
            <person name="Mei J."/>
            <person name="Sun J."/>
            <person name="Sun Y."/>
        </authorList>
    </citation>
    <scope>NUCLEOTIDE SEQUENCE [LARGE SCALE GENOMIC DNA]</scope>
    <source>
        <strain evidence="2">cv. E1</strain>
        <tissue evidence="1">Leaf</tissue>
    </source>
</reference>
<keyword evidence="2" id="KW-1185">Reference proteome</keyword>
<dbReference type="AlphaFoldDB" id="A0A9D3W4Y7"/>
<dbReference type="Proteomes" id="UP000828251">
    <property type="component" value="Unassembled WGS sequence"/>
</dbReference>
<protein>
    <submittedName>
        <fullName evidence="1">Uncharacterized protein</fullName>
    </submittedName>
</protein>
<gene>
    <name evidence="1" type="ORF">J1N35_011688</name>
</gene>
<accession>A0A9D3W4Y7</accession>
<comment type="caution">
    <text evidence="1">The sequence shown here is derived from an EMBL/GenBank/DDBJ whole genome shotgun (WGS) entry which is preliminary data.</text>
</comment>
<name>A0A9D3W4Y7_9ROSI</name>
<sequence>MISAPIIDLSQSAVWHFFITVLESPTISKILNPIEIPNLVACNPAYASTTNGDATLEWRTDLDDKISPPTSRTTSSKAYLNDCWSKAASK</sequence>